<gene>
    <name evidence="2" type="ORF">JL106_03090</name>
</gene>
<keyword evidence="3" id="KW-1185">Reference proteome</keyword>
<reference evidence="2" key="1">
    <citation type="submission" date="2021-01" db="EMBL/GenBank/DDBJ databases">
        <title>YIM 132084 draft genome.</title>
        <authorList>
            <person name="An D."/>
        </authorList>
    </citation>
    <scope>NUCLEOTIDE SEQUENCE</scope>
    <source>
        <strain evidence="2">YIM 132084</strain>
    </source>
</reference>
<dbReference type="Proteomes" id="UP000663792">
    <property type="component" value="Unassembled WGS sequence"/>
</dbReference>
<accession>A0A938YAL6</accession>
<protein>
    <submittedName>
        <fullName evidence="2">Uncharacterized protein</fullName>
    </submittedName>
</protein>
<organism evidence="2 3">
    <name type="scientific">Nakamurella leprariae</name>
    <dbReference type="NCBI Taxonomy" id="2803911"/>
    <lineage>
        <taxon>Bacteria</taxon>
        <taxon>Bacillati</taxon>
        <taxon>Actinomycetota</taxon>
        <taxon>Actinomycetes</taxon>
        <taxon>Nakamurellales</taxon>
        <taxon>Nakamurellaceae</taxon>
        <taxon>Nakamurella</taxon>
    </lineage>
</organism>
<dbReference type="EMBL" id="JAERWK010000005">
    <property type="protein sequence ID" value="MBM9466264.1"/>
    <property type="molecule type" value="Genomic_DNA"/>
</dbReference>
<comment type="caution">
    <text evidence="2">The sequence shown here is derived from an EMBL/GenBank/DDBJ whole genome shotgun (WGS) entry which is preliminary data.</text>
</comment>
<dbReference type="RefSeq" id="WP_205259226.1">
    <property type="nucleotide sequence ID" value="NZ_JAERWK010000005.1"/>
</dbReference>
<evidence type="ECO:0000313" key="2">
    <source>
        <dbReference type="EMBL" id="MBM9466264.1"/>
    </source>
</evidence>
<evidence type="ECO:0000313" key="3">
    <source>
        <dbReference type="Proteomes" id="UP000663792"/>
    </source>
</evidence>
<name>A0A938YAL6_9ACTN</name>
<proteinExistence type="predicted"/>
<feature type="region of interest" description="Disordered" evidence="1">
    <location>
        <begin position="118"/>
        <end position="152"/>
    </location>
</feature>
<feature type="compositionally biased region" description="Polar residues" evidence="1">
    <location>
        <begin position="137"/>
        <end position="152"/>
    </location>
</feature>
<dbReference type="AlphaFoldDB" id="A0A938YAL6"/>
<sequence length="152" mass="15913">MVLFRGLDSATFATRAARFRDRRGPALDALAAIALGTGKYFAVATGFGAIVAVLDRIALVIPQVPAALLWRLLAFVTNDVPDIGFIIGLVPPAQDSRPAPEEDTGVLARSASRLRLARSGPAAVGGRTRPRPAVQRSGRTCPSPRSSTGCPP</sequence>
<evidence type="ECO:0000256" key="1">
    <source>
        <dbReference type="SAM" id="MobiDB-lite"/>
    </source>
</evidence>